<accession>A0A4P9XFE1</accession>
<dbReference type="GO" id="GO:0006913">
    <property type="term" value="P:nucleocytoplasmic transport"/>
    <property type="evidence" value="ECO:0007669"/>
    <property type="project" value="TreeGrafter"/>
</dbReference>
<dbReference type="Proteomes" id="UP000274922">
    <property type="component" value="Unassembled WGS sequence"/>
</dbReference>
<name>A0A4P9XFE1_9FUNG</name>
<dbReference type="AlphaFoldDB" id="A0A4P9XFE1"/>
<feature type="region of interest" description="Disordered" evidence="1">
    <location>
        <begin position="175"/>
        <end position="229"/>
    </location>
</feature>
<dbReference type="STRING" id="1555241.A0A4P9XFE1"/>
<dbReference type="EMBL" id="ML014111">
    <property type="protein sequence ID" value="RKP04305.1"/>
    <property type="molecule type" value="Genomic_DNA"/>
</dbReference>
<evidence type="ECO:0000313" key="3">
    <source>
        <dbReference type="Proteomes" id="UP000274922"/>
    </source>
</evidence>
<dbReference type="InterPro" id="IPR015943">
    <property type="entry name" value="WD40/YVTN_repeat-like_dom_sf"/>
</dbReference>
<dbReference type="Pfam" id="PF00400">
    <property type="entry name" value="WD40"/>
    <property type="match status" value="2"/>
</dbReference>
<evidence type="ECO:0000256" key="1">
    <source>
        <dbReference type="SAM" id="MobiDB-lite"/>
    </source>
</evidence>
<dbReference type="Gene3D" id="2.130.10.10">
    <property type="entry name" value="YVTN repeat-like/Quinoprotein amine dehydrogenase"/>
    <property type="match status" value="2"/>
</dbReference>
<feature type="compositionally biased region" description="Low complexity" evidence="1">
    <location>
        <begin position="175"/>
        <end position="192"/>
    </location>
</feature>
<reference evidence="3" key="1">
    <citation type="journal article" date="2018" name="Nat. Microbiol.">
        <title>Leveraging single-cell genomics to expand the fungal tree of life.</title>
        <authorList>
            <person name="Ahrendt S.R."/>
            <person name="Quandt C.A."/>
            <person name="Ciobanu D."/>
            <person name="Clum A."/>
            <person name="Salamov A."/>
            <person name="Andreopoulos B."/>
            <person name="Cheng J.F."/>
            <person name="Woyke T."/>
            <person name="Pelin A."/>
            <person name="Henrissat B."/>
            <person name="Reynolds N.K."/>
            <person name="Benny G.L."/>
            <person name="Smith M.E."/>
            <person name="James T.Y."/>
            <person name="Grigoriev I.V."/>
        </authorList>
    </citation>
    <scope>NUCLEOTIDE SEQUENCE [LARGE SCALE GENOMIC DNA]</scope>
    <source>
        <strain evidence="3">ATCC 52028</strain>
    </source>
</reference>
<dbReference type="InterPro" id="IPR001680">
    <property type="entry name" value="WD40_rpt"/>
</dbReference>
<dbReference type="SUPFAM" id="SSF50978">
    <property type="entry name" value="WD40 repeat-like"/>
    <property type="match status" value="1"/>
</dbReference>
<protein>
    <submittedName>
        <fullName evidence="2">Uncharacterized protein</fullName>
    </submittedName>
</protein>
<dbReference type="OrthoDB" id="10251741at2759"/>
<dbReference type="SMART" id="SM00320">
    <property type="entry name" value="WD40"/>
    <property type="match status" value="4"/>
</dbReference>
<dbReference type="InterPro" id="IPR036322">
    <property type="entry name" value="WD40_repeat_dom_sf"/>
</dbReference>
<proteinExistence type="predicted"/>
<organism evidence="2 3">
    <name type="scientific">Caulochytrium protostelioides</name>
    <dbReference type="NCBI Taxonomy" id="1555241"/>
    <lineage>
        <taxon>Eukaryota</taxon>
        <taxon>Fungi</taxon>
        <taxon>Fungi incertae sedis</taxon>
        <taxon>Chytridiomycota</taxon>
        <taxon>Chytridiomycota incertae sedis</taxon>
        <taxon>Chytridiomycetes</taxon>
        <taxon>Caulochytriales</taxon>
        <taxon>Caulochytriaceae</taxon>
        <taxon>Caulochytrium</taxon>
    </lineage>
</organism>
<sequence>MRRSTQELLDGFAGPCPAPGEPTLCEYEGALVAIPPGLRPDTVDPLLQDYIDADGIVYPSLVLPQTLGPSTSAGPAAGGGDVVAEPYWSEPALGTYIVSVLTGRATVQADASSAMRLAAWLVRMADLAAWRETLYAHAWDLCLGRPLAWLSASMAVAPARLLRSAAPWLSSIPAAPPSSATAPSSGTAAAPSRGRWSRPAASSGSEAFATSPARSRSLSPMRSPTPPASRLARFVHRIMPRATPPIPATHLMPHGPVRCLAWHPCRQALAVAHSDDAVFLHDLIRQQWYPTTTAPLASSTRTDAADADAAAADMVRTGLAHPLQREITGIAWSPTDPNVLAVACAQGICLWTLRHAPTGAAAAATDGPLALLGSVDATRPPRLRTWFKPFTGPATALAFSPDGRFLAVGYGFHAERRKARYGDTAAVRLWDRVTGTSTPLDTDGLAHITRDAASGVTHLAWHPAGRYLLSASGAGIVVHDVATATATAIRTSYPVTALTWLHGSPVFFFAMQGVARIMMMQVTMTPATALRDASATTEAPLHAAAWAAPSPAAQAIPAKRTSPVVVSTSAGDEVVLGGTIVHLACDPRGQRLLVVFDGIATPALFAITERPLPDLTLLGLIRGPTWSSAKLAAAYNPPDDIAAATHPTRSLPDTAGGASTTTAAARDARAQAKRRKEPRLPRPQRSVPATAVDGEPLATSVHFAPEYERGALIAIGWQTGKIAFYPCYYPLKAAAAA</sequence>
<dbReference type="InterPro" id="IPR045139">
    <property type="entry name" value="Aladin"/>
</dbReference>
<feature type="region of interest" description="Disordered" evidence="1">
    <location>
        <begin position="643"/>
        <end position="692"/>
    </location>
</feature>
<keyword evidence="3" id="KW-1185">Reference proteome</keyword>
<gene>
    <name evidence="2" type="ORF">CXG81DRAFT_23081</name>
</gene>
<dbReference type="PANTHER" id="PTHR14494:SF0">
    <property type="entry name" value="ALADIN"/>
    <property type="match status" value="1"/>
</dbReference>
<feature type="compositionally biased region" description="Low complexity" evidence="1">
    <location>
        <begin position="653"/>
        <end position="665"/>
    </location>
</feature>
<feature type="compositionally biased region" description="Polar residues" evidence="1">
    <location>
        <begin position="212"/>
        <end position="222"/>
    </location>
</feature>
<dbReference type="GO" id="GO:0005643">
    <property type="term" value="C:nuclear pore"/>
    <property type="evidence" value="ECO:0007669"/>
    <property type="project" value="TreeGrafter"/>
</dbReference>
<dbReference type="PANTHER" id="PTHR14494">
    <property type="entry name" value="ALADIN/ADRACALIN/AAAS"/>
    <property type="match status" value="1"/>
</dbReference>
<evidence type="ECO:0000313" key="2">
    <source>
        <dbReference type="EMBL" id="RKP04305.1"/>
    </source>
</evidence>